<dbReference type="InterPro" id="IPR029058">
    <property type="entry name" value="AB_hydrolase_fold"/>
</dbReference>
<dbReference type="STRING" id="1193682.BJP25_07495"/>
<organism evidence="1 2">
    <name type="scientific">Actinokineospora bangkokensis</name>
    <dbReference type="NCBI Taxonomy" id="1193682"/>
    <lineage>
        <taxon>Bacteria</taxon>
        <taxon>Bacillati</taxon>
        <taxon>Actinomycetota</taxon>
        <taxon>Actinomycetes</taxon>
        <taxon>Pseudonocardiales</taxon>
        <taxon>Pseudonocardiaceae</taxon>
        <taxon>Actinokineospora</taxon>
    </lineage>
</organism>
<name>A0A1Q9LSY5_9PSEU</name>
<sequence>MLTPASRVDVELVSPAYPTPGALHTLTRALSPTVWFTAEPDAEPAKPCAVWSLVDSSGYNGVRAVGRASVHLAPGHRKLRAPVVLADAAGYGPSLDPVVGLTGRGFLDALTSAGYDVVLVGFAERHAYVQANAGVLGECLRRVSAEGVTPLVVGGVGAGGVIARLALTRFESAVDGFAPVYLSLDAPHEGAWIPLILQQFAYFFERFPGAPVPRANYLRSVAAQQLLTAWVPDAKHSGPVVSRLRGELVRDLNRAGGWPPRSRLVGVSCGVGTGRRSDVEPGAMAFDWRLGSDAGATARFQPDGGEDQGIGAVEALLEVRRAATTAVPAFDSAPGGLSDLFGQAADAVGAKIAEEHRSSCFVPAVSAAALPGADLLTPVATTPTRFDAFRCAGTNLPHGHLDDTLTTWVLDQLP</sequence>
<accession>A0A1Q9LSY5</accession>
<proteinExistence type="predicted"/>
<dbReference type="Proteomes" id="UP000186040">
    <property type="component" value="Unassembled WGS sequence"/>
</dbReference>
<dbReference type="Gene3D" id="3.40.50.1820">
    <property type="entry name" value="alpha/beta hydrolase"/>
    <property type="match status" value="1"/>
</dbReference>
<reference evidence="1 2" key="1">
    <citation type="submission" date="2016-10" db="EMBL/GenBank/DDBJ databases">
        <title>The Draft Genome Sequence of Actinokineospora bangkokensis 44EHWT reveals the biosynthetic pathway of antifungal compounds Thailandins with unusual extender unit butylmalonyl-CoA.</title>
        <authorList>
            <person name="Greule A."/>
            <person name="Intra B."/>
            <person name="Flemming S."/>
            <person name="Rommel M.G."/>
            <person name="Panbangred W."/>
            <person name="Bechthold A."/>
        </authorList>
    </citation>
    <scope>NUCLEOTIDE SEQUENCE [LARGE SCALE GENOMIC DNA]</scope>
    <source>
        <strain evidence="1 2">44EHW</strain>
    </source>
</reference>
<dbReference type="OrthoDB" id="4535652at2"/>
<dbReference type="AlphaFoldDB" id="A0A1Q9LSY5"/>
<dbReference type="RefSeq" id="WP_075973042.1">
    <property type="nucleotide sequence ID" value="NZ_MKQR01000004.1"/>
</dbReference>
<gene>
    <name evidence="1" type="ORF">BJP25_07495</name>
</gene>
<comment type="caution">
    <text evidence="1">The sequence shown here is derived from an EMBL/GenBank/DDBJ whole genome shotgun (WGS) entry which is preliminary data.</text>
</comment>
<evidence type="ECO:0000313" key="2">
    <source>
        <dbReference type="Proteomes" id="UP000186040"/>
    </source>
</evidence>
<evidence type="ECO:0000313" key="1">
    <source>
        <dbReference type="EMBL" id="OLR95138.1"/>
    </source>
</evidence>
<dbReference type="EMBL" id="MKQR01000004">
    <property type="protein sequence ID" value="OLR95138.1"/>
    <property type="molecule type" value="Genomic_DNA"/>
</dbReference>
<dbReference type="SUPFAM" id="SSF53474">
    <property type="entry name" value="alpha/beta-Hydrolases"/>
    <property type="match status" value="1"/>
</dbReference>
<protein>
    <submittedName>
        <fullName evidence="1">Uncharacterized protein</fullName>
    </submittedName>
</protein>
<keyword evidence="2" id="KW-1185">Reference proteome</keyword>